<evidence type="ECO:0000256" key="4">
    <source>
        <dbReference type="ARBA" id="ARBA00023277"/>
    </source>
</evidence>
<dbReference type="Gene3D" id="3.30.379.10">
    <property type="entry name" value="Chitobiase/beta-hexosaminidase domain 2-like"/>
    <property type="match status" value="1"/>
</dbReference>
<keyword evidence="11" id="KW-1185">Reference proteome</keyword>
<dbReference type="GO" id="GO:0046559">
    <property type="term" value="F:alpha-glucuronidase activity"/>
    <property type="evidence" value="ECO:0007669"/>
    <property type="project" value="InterPro"/>
</dbReference>
<keyword evidence="2" id="KW-0858">Xylan degradation</keyword>
<dbReference type="OrthoDB" id="165718at2157"/>
<protein>
    <submittedName>
        <fullName evidence="10">Alpha-glucuronidase</fullName>
    </submittedName>
</protein>
<organism evidence="10 11">
    <name type="scientific">Natrinema zhouii</name>
    <dbReference type="NCBI Taxonomy" id="1710539"/>
    <lineage>
        <taxon>Archaea</taxon>
        <taxon>Methanobacteriati</taxon>
        <taxon>Methanobacteriota</taxon>
        <taxon>Stenosarchaea group</taxon>
        <taxon>Halobacteria</taxon>
        <taxon>Halobacteriales</taxon>
        <taxon>Natrialbaceae</taxon>
        <taxon>Natrinema</taxon>
    </lineage>
</organism>
<dbReference type="PANTHER" id="PTHR39207">
    <property type="entry name" value="ALPHA-GLUCURONIDASE A"/>
    <property type="match status" value="1"/>
</dbReference>
<feature type="domain" description="Alpha glucuronidase N-terminal" evidence="7">
    <location>
        <begin position="7"/>
        <end position="130"/>
    </location>
</feature>
<dbReference type="InterPro" id="IPR011099">
    <property type="entry name" value="Glyco_hydro_67_C"/>
</dbReference>
<evidence type="ECO:0000313" key="10">
    <source>
        <dbReference type="EMBL" id="QLK26339.1"/>
    </source>
</evidence>
<dbReference type="SUPFAM" id="SSF51445">
    <property type="entry name" value="(Trans)glycosidases"/>
    <property type="match status" value="1"/>
</dbReference>
<dbReference type="GO" id="GO:0033939">
    <property type="term" value="F:xylan alpha-1,2-glucuronosidase activity"/>
    <property type="evidence" value="ECO:0007669"/>
    <property type="project" value="TreeGrafter"/>
</dbReference>
<evidence type="ECO:0000259" key="7">
    <source>
        <dbReference type="Pfam" id="PF03648"/>
    </source>
</evidence>
<dbReference type="EMBL" id="CP059154">
    <property type="protein sequence ID" value="QLK26339.1"/>
    <property type="molecule type" value="Genomic_DNA"/>
</dbReference>
<evidence type="ECO:0000256" key="2">
    <source>
        <dbReference type="ARBA" id="ARBA00022651"/>
    </source>
</evidence>
<dbReference type="Gene3D" id="3.20.20.80">
    <property type="entry name" value="Glycosidases"/>
    <property type="match status" value="1"/>
</dbReference>
<dbReference type="Pfam" id="PF07477">
    <property type="entry name" value="Glyco_hydro_67C"/>
    <property type="match status" value="1"/>
</dbReference>
<dbReference type="Proteomes" id="UP000510869">
    <property type="component" value="Chromosome"/>
</dbReference>
<dbReference type="InterPro" id="IPR011100">
    <property type="entry name" value="Glyco_hydro_67_cat"/>
</dbReference>
<accession>A0A7D6GKM9</accession>
<dbReference type="InterPro" id="IPR005154">
    <property type="entry name" value="Glyco_hydro_67_aGlcAse_N"/>
</dbReference>
<evidence type="ECO:0000256" key="6">
    <source>
        <dbReference type="ARBA" id="ARBA00023326"/>
    </source>
</evidence>
<dbReference type="Pfam" id="PF07488">
    <property type="entry name" value="Glyco_hydro_67M"/>
    <property type="match status" value="1"/>
</dbReference>
<reference evidence="10 11" key="1">
    <citation type="submission" date="2020-07" db="EMBL/GenBank/DDBJ databases">
        <title>Natrinema (YPL30) sp. nov. and Haloterrigena xxxxxx (YPL8) sp. nov., isolated from a salt mine.</title>
        <authorList>
            <person name="Cui H."/>
        </authorList>
    </citation>
    <scope>NUCLEOTIDE SEQUENCE [LARGE SCALE GENOMIC DNA]</scope>
    <source>
        <strain evidence="10 11">YPL13</strain>
    </source>
</reference>
<dbReference type="GeneID" id="56141852"/>
<dbReference type="InterPro" id="IPR029018">
    <property type="entry name" value="Hex-like_dom2"/>
</dbReference>
<proteinExistence type="inferred from homology"/>
<feature type="domain" description="Glycosyl hydrolase family 67 catalytic" evidence="9">
    <location>
        <begin position="136"/>
        <end position="462"/>
    </location>
</feature>
<evidence type="ECO:0000259" key="8">
    <source>
        <dbReference type="Pfam" id="PF07477"/>
    </source>
</evidence>
<evidence type="ECO:0000256" key="3">
    <source>
        <dbReference type="ARBA" id="ARBA00022801"/>
    </source>
</evidence>
<dbReference type="InterPro" id="IPR017853">
    <property type="entry name" value="GH"/>
</dbReference>
<dbReference type="SUPFAM" id="SSF55545">
    <property type="entry name" value="beta-N-acetylhexosaminidase-like domain"/>
    <property type="match status" value="1"/>
</dbReference>
<dbReference type="AlphaFoldDB" id="A0A7D6GKM9"/>
<keyword evidence="4" id="KW-0119">Carbohydrate metabolism</keyword>
<keyword evidence="6" id="KW-0624">Polysaccharide degradation</keyword>
<keyword evidence="5" id="KW-0326">Glycosidase</keyword>
<dbReference type="GO" id="GO:0005576">
    <property type="term" value="C:extracellular region"/>
    <property type="evidence" value="ECO:0007669"/>
    <property type="project" value="InterPro"/>
</dbReference>
<evidence type="ECO:0000313" key="11">
    <source>
        <dbReference type="Proteomes" id="UP000510869"/>
    </source>
</evidence>
<dbReference type="InterPro" id="IPR037054">
    <property type="entry name" value="A-glucoronidase_C_sf"/>
</dbReference>
<dbReference type="PANTHER" id="PTHR39207:SF1">
    <property type="entry name" value="ALPHA-GLUCURONIDASE A"/>
    <property type="match status" value="1"/>
</dbReference>
<dbReference type="GO" id="GO:0045493">
    <property type="term" value="P:xylan catabolic process"/>
    <property type="evidence" value="ECO:0007669"/>
    <property type="project" value="UniProtKB-KW"/>
</dbReference>
<dbReference type="RefSeq" id="WP_180841512.1">
    <property type="nucleotide sequence ID" value="NZ_CP059154.1"/>
</dbReference>
<keyword evidence="3" id="KW-0378">Hydrolase</keyword>
<evidence type="ECO:0000259" key="9">
    <source>
        <dbReference type="Pfam" id="PF07488"/>
    </source>
</evidence>
<evidence type="ECO:0000256" key="1">
    <source>
        <dbReference type="ARBA" id="ARBA00008833"/>
    </source>
</evidence>
<name>A0A7D6GKM9_9EURY</name>
<dbReference type="KEGG" id="nay:HYG81_01565"/>
<sequence>MNQYDDCWLRYERVGSDKRLDSYQRRCRHAYVAEKSPECGAVRDELRRALSGLLGEDPHFWQHPPTTVDGFLAIGTPDDMAMIAESVPGDDIADLEDGGYLIRSVTWNDADCLVVTAPTDRGLVYGTFHLLRLLGTGEPIDDLDVREEPAYANRLLNQWDTPFHRSVERGYAGESIFDWERLPDLRSRYEDYARLLASVGINGIVLNNVNTTKPQRASANAAFDAFEGWQLLESRRLEDLTGLVSLFRRYGIRPYLSVNFAAPMLVGDLDTADPLDEDVREWWRKKADEIYDLVPDFGGFLVKADSEGQAGPYDYDRDHVDGANAIAQALEPHGGRVWWRAFVYGSHEDRAVQAYDTFEPLDGEFAENVTVQIKNGPIDFQPREPVSTLFGAMPETDLGLELQITQEYTGQGVHATYHLPMWKEIFEFDTHADGEGTPVRSLFRGDGEGVVGVGNVGEDYNWTGHYLAQANLYAFGRAAWDPDRSAEAITREWVRLTFGADEDVVDTVTEILRDSWAACIDYETGGLGLMHMMHNGEEYLENHYYPSPEEWPGYHGASEDGIGVDRTESGSGYVTQYRDPVAERYGSVETCPEELLLFFHHLPWDHELADGTTVVQRLYDNCFAGVEEVERLRNLWHSLEGRVDERRYRHVAERFDEQVAQAERWQDVLTSTVREYSGMPDERGRARDE</sequence>
<dbReference type="Gene3D" id="3.90.1330.10">
    <property type="entry name" value="Alpha-glucuronidase, C-terminal domain"/>
    <property type="match status" value="1"/>
</dbReference>
<evidence type="ECO:0000256" key="5">
    <source>
        <dbReference type="ARBA" id="ARBA00023295"/>
    </source>
</evidence>
<comment type="similarity">
    <text evidence="1">Belongs to the glycosyl hydrolase 67 family.</text>
</comment>
<feature type="domain" description="Glycosyl hydrolase family 67 C-terminal" evidence="8">
    <location>
        <begin position="463"/>
        <end position="685"/>
    </location>
</feature>
<gene>
    <name evidence="10" type="ORF">HYG81_01565</name>
</gene>
<dbReference type="Pfam" id="PF03648">
    <property type="entry name" value="Glyco_hydro_67N"/>
    <property type="match status" value="1"/>
</dbReference>